<dbReference type="AlphaFoldDB" id="A0A1S4A331"/>
<reference evidence="2" key="1">
    <citation type="submission" date="2025-08" db="UniProtKB">
        <authorList>
            <consortium name="RefSeq"/>
        </authorList>
    </citation>
    <scope>IDENTIFICATION</scope>
</reference>
<evidence type="ECO:0000259" key="1">
    <source>
        <dbReference type="Pfam" id="PF07727"/>
    </source>
</evidence>
<dbReference type="OMA" id="DATHYRR"/>
<dbReference type="Pfam" id="PF07727">
    <property type="entry name" value="RVT_2"/>
    <property type="match status" value="2"/>
</dbReference>
<gene>
    <name evidence="2" type="primary">LOC107793230</name>
</gene>
<dbReference type="InterPro" id="IPR013103">
    <property type="entry name" value="RVT_2"/>
</dbReference>
<proteinExistence type="predicted"/>
<feature type="domain" description="Reverse transcriptase Ty1/copia-type" evidence="1">
    <location>
        <begin position="1"/>
        <end position="46"/>
    </location>
</feature>
<dbReference type="PaxDb" id="4097-A0A1S4A331"/>
<evidence type="ECO:0000313" key="2">
    <source>
        <dbReference type="RefSeq" id="XP_016471020.1"/>
    </source>
</evidence>
<protein>
    <submittedName>
        <fullName evidence="2">Uncharacterized mitochondrial protein AtMg00810-like</fullName>
    </submittedName>
</protein>
<dbReference type="InterPro" id="IPR043502">
    <property type="entry name" value="DNA/RNA_pol_sf"/>
</dbReference>
<accession>A0A1S4A331</accession>
<name>A0A1S4A331_TOBAC</name>
<dbReference type="SUPFAM" id="SSF56672">
    <property type="entry name" value="DNA/RNA polymerases"/>
    <property type="match status" value="1"/>
</dbReference>
<sequence>MVAKGFSQQEGIDYQETFSPVVKMDTVRTILSIAASEHWHIHQMDVVKGRVSQLAASMYSLKQAPRQWNAKLSEALISFGFIQSQHDHSLHVQGTGSYIVVILFYVDDILFTGPDLRLVEKTKATLQKTFKKKDLGELKYLLGIELAGSSQGILMHQRKYALELVSELGLGAAKFATTPLDVNVKLTTHEYDEYTCTINNLDDALLPDVTSYQRLLGKLLYMTVTKPDIAFIVQTLSQFMQKHKKSHMEATLRVIKYVKNHPGQGMVLSSQKRGVISAFYDTNYAACPLTRKSVSGFFIKYGNSLISWKSKK</sequence>
<dbReference type="OrthoDB" id="414945at2759"/>
<dbReference type="PANTHER" id="PTHR11439:SF473">
    <property type="entry name" value="REVERSE TRANSCRIPTASE TY1_COPIA-TYPE DOMAIN-CONTAINING PROTEIN"/>
    <property type="match status" value="1"/>
</dbReference>
<dbReference type="KEGG" id="nta:107793230"/>
<dbReference type="PANTHER" id="PTHR11439">
    <property type="entry name" value="GAG-POL-RELATED RETROTRANSPOSON"/>
    <property type="match status" value="1"/>
</dbReference>
<dbReference type="RefSeq" id="XP_016471020.1">
    <property type="nucleotide sequence ID" value="XM_016615534.1"/>
</dbReference>
<dbReference type="STRING" id="4097.A0A1S4A331"/>
<feature type="domain" description="Reverse transcriptase Ty1/copia-type" evidence="1">
    <location>
        <begin position="49"/>
        <end position="180"/>
    </location>
</feature>
<organism evidence="2">
    <name type="scientific">Nicotiana tabacum</name>
    <name type="common">Common tobacco</name>
    <dbReference type="NCBI Taxonomy" id="4097"/>
    <lineage>
        <taxon>Eukaryota</taxon>
        <taxon>Viridiplantae</taxon>
        <taxon>Streptophyta</taxon>
        <taxon>Embryophyta</taxon>
        <taxon>Tracheophyta</taxon>
        <taxon>Spermatophyta</taxon>
        <taxon>Magnoliopsida</taxon>
        <taxon>eudicotyledons</taxon>
        <taxon>Gunneridae</taxon>
        <taxon>Pentapetalae</taxon>
        <taxon>asterids</taxon>
        <taxon>lamiids</taxon>
        <taxon>Solanales</taxon>
        <taxon>Solanaceae</taxon>
        <taxon>Nicotianoideae</taxon>
        <taxon>Nicotianeae</taxon>
        <taxon>Nicotiana</taxon>
    </lineage>
</organism>